<name>A0A6P8ZJY0_THRPL</name>
<keyword evidence="9 11" id="KW-0472">Membrane</keyword>
<evidence type="ECO:0000256" key="3">
    <source>
        <dbReference type="ARBA" id="ARBA00022516"/>
    </source>
</evidence>
<keyword evidence="8" id="KW-0443">Lipid metabolism</keyword>
<organism evidence="13">
    <name type="scientific">Thrips palmi</name>
    <name type="common">Melon thrips</name>
    <dbReference type="NCBI Taxonomy" id="161013"/>
    <lineage>
        <taxon>Eukaryota</taxon>
        <taxon>Metazoa</taxon>
        <taxon>Ecdysozoa</taxon>
        <taxon>Arthropoda</taxon>
        <taxon>Hexapoda</taxon>
        <taxon>Insecta</taxon>
        <taxon>Pterygota</taxon>
        <taxon>Neoptera</taxon>
        <taxon>Paraneoptera</taxon>
        <taxon>Thysanoptera</taxon>
        <taxon>Terebrantia</taxon>
        <taxon>Thripoidea</taxon>
        <taxon>Thripidae</taxon>
        <taxon>Thrips</taxon>
    </lineage>
</organism>
<evidence type="ECO:0000256" key="8">
    <source>
        <dbReference type="ARBA" id="ARBA00023098"/>
    </source>
</evidence>
<dbReference type="GO" id="GO:0004144">
    <property type="term" value="F:diacylglycerol O-acyltransferase activity"/>
    <property type="evidence" value="ECO:0007669"/>
    <property type="project" value="TreeGrafter"/>
</dbReference>
<gene>
    <name evidence="13" type="primary">LOC117642256</name>
</gene>
<dbReference type="GO" id="GO:0005789">
    <property type="term" value="C:endoplasmic reticulum membrane"/>
    <property type="evidence" value="ECO:0007669"/>
    <property type="project" value="UniProtKB-SubCell"/>
</dbReference>
<evidence type="ECO:0000256" key="7">
    <source>
        <dbReference type="ARBA" id="ARBA00022989"/>
    </source>
</evidence>
<keyword evidence="3" id="KW-0444">Lipid biosynthesis</keyword>
<comment type="similarity">
    <text evidence="2">Belongs to the diacylglycerol acyltransferase family.</text>
</comment>
<evidence type="ECO:0000313" key="12">
    <source>
        <dbReference type="Proteomes" id="UP000515158"/>
    </source>
</evidence>
<keyword evidence="5 11" id="KW-0812">Transmembrane</keyword>
<evidence type="ECO:0000313" key="13">
    <source>
        <dbReference type="RefSeq" id="XP_034236139.1"/>
    </source>
</evidence>
<evidence type="ECO:0000256" key="6">
    <source>
        <dbReference type="ARBA" id="ARBA00022824"/>
    </source>
</evidence>
<comment type="subcellular location">
    <subcellularLocation>
        <location evidence="1">Endoplasmic reticulum membrane</location>
        <topology evidence="1">Multi-pass membrane protein</topology>
    </subcellularLocation>
</comment>
<evidence type="ECO:0000256" key="10">
    <source>
        <dbReference type="ARBA" id="ARBA00023315"/>
    </source>
</evidence>
<dbReference type="GO" id="GO:0019432">
    <property type="term" value="P:triglyceride biosynthetic process"/>
    <property type="evidence" value="ECO:0007669"/>
    <property type="project" value="TreeGrafter"/>
</dbReference>
<evidence type="ECO:0000256" key="5">
    <source>
        <dbReference type="ARBA" id="ARBA00022692"/>
    </source>
</evidence>
<evidence type="ECO:0000256" key="9">
    <source>
        <dbReference type="ARBA" id="ARBA00023136"/>
    </source>
</evidence>
<keyword evidence="4" id="KW-0808">Transferase</keyword>
<sequence length="295" mass="32466">MNPQHTCGVYGTWWWGLLEVLPMAGLVSIWFFLPLAVLVLLLLPILALRVDTAWLPLLLCCWAYYDRHTSSTGGRRWYQYGGSVVGRCVTNYFPLKVVKADGASLDPRRNYIADTHPHGPFQTATMAATLFGDALGEAFPGISFKTAAVRAYFVIPVVRELALAWGLISVSERSIRHVLCREQGTAVLLFSGSADETLRMRPDVFHVYLKRRGFCRLALQEGYASKVVLSVTPPHPDPRKEQSLQPAAVVAPGLGAPRDGAVGHVPSGAGPLRDHYWVPASQSASHLCCWRTSAR</sequence>
<keyword evidence="10" id="KW-0012">Acyltransferase</keyword>
<keyword evidence="6" id="KW-0256">Endoplasmic reticulum</keyword>
<dbReference type="RefSeq" id="XP_034236139.1">
    <property type="nucleotide sequence ID" value="XM_034380248.1"/>
</dbReference>
<protein>
    <submittedName>
        <fullName evidence="13">2-acylglycerol O-acyltransferase 1-like isoform X2</fullName>
    </submittedName>
</protein>
<keyword evidence="7 11" id="KW-1133">Transmembrane helix</keyword>
<accession>A0A6P8ZJY0</accession>
<dbReference type="InterPro" id="IPR007130">
    <property type="entry name" value="DAGAT"/>
</dbReference>
<dbReference type="OrthoDB" id="264532at2759"/>
<dbReference type="AlphaFoldDB" id="A0A6P8ZJY0"/>
<evidence type="ECO:0000256" key="11">
    <source>
        <dbReference type="SAM" id="Phobius"/>
    </source>
</evidence>
<evidence type="ECO:0000256" key="4">
    <source>
        <dbReference type="ARBA" id="ARBA00022679"/>
    </source>
</evidence>
<dbReference type="GeneID" id="117642256"/>
<dbReference type="Pfam" id="PF03982">
    <property type="entry name" value="DAGAT"/>
    <property type="match status" value="1"/>
</dbReference>
<dbReference type="PANTHER" id="PTHR12317:SF79">
    <property type="entry name" value="ACYLTRANSFERASE"/>
    <property type="match status" value="1"/>
</dbReference>
<keyword evidence="12" id="KW-1185">Reference proteome</keyword>
<dbReference type="PANTHER" id="PTHR12317">
    <property type="entry name" value="DIACYLGLYCEROL O-ACYLTRANSFERASE"/>
    <property type="match status" value="1"/>
</dbReference>
<dbReference type="Proteomes" id="UP000515158">
    <property type="component" value="Unplaced"/>
</dbReference>
<evidence type="ECO:0000256" key="1">
    <source>
        <dbReference type="ARBA" id="ARBA00004477"/>
    </source>
</evidence>
<feature type="transmembrane region" description="Helical" evidence="11">
    <location>
        <begin position="20"/>
        <end position="48"/>
    </location>
</feature>
<reference evidence="13" key="1">
    <citation type="submission" date="2025-08" db="UniProtKB">
        <authorList>
            <consortium name="RefSeq"/>
        </authorList>
    </citation>
    <scope>IDENTIFICATION</scope>
    <source>
        <tissue evidence="13">Total insect</tissue>
    </source>
</reference>
<evidence type="ECO:0000256" key="2">
    <source>
        <dbReference type="ARBA" id="ARBA00005420"/>
    </source>
</evidence>
<proteinExistence type="inferred from homology"/>